<reference evidence="2 3" key="1">
    <citation type="journal article" date="2015" name="Int. J. Syst. Evol. Microbiol.">
        <title>Aestuariivita atlantica sp. nov., isolated from deep sea sediment of the Atlantic Ocean.</title>
        <authorList>
            <person name="Li G."/>
            <person name="Lai Q."/>
            <person name="Du Y."/>
            <person name="Liu X."/>
            <person name="Sun F."/>
            <person name="Shao Z."/>
        </authorList>
    </citation>
    <scope>NUCLEOTIDE SEQUENCE [LARGE SCALE GENOMIC DNA]</scope>
    <source>
        <strain evidence="2 3">22II-S11-z3</strain>
    </source>
</reference>
<keyword evidence="1" id="KW-0812">Transmembrane</keyword>
<dbReference type="EMBL" id="AQQZ01000002">
    <property type="protein sequence ID" value="KNG94846.1"/>
    <property type="molecule type" value="Genomic_DNA"/>
</dbReference>
<feature type="transmembrane region" description="Helical" evidence="1">
    <location>
        <begin position="157"/>
        <end position="185"/>
    </location>
</feature>
<evidence type="ECO:0000313" key="2">
    <source>
        <dbReference type="EMBL" id="KNG94846.1"/>
    </source>
</evidence>
<name>A0A0L1JSV9_9RHOB</name>
<feature type="transmembrane region" description="Helical" evidence="1">
    <location>
        <begin position="85"/>
        <end position="106"/>
    </location>
</feature>
<keyword evidence="1" id="KW-0472">Membrane</keyword>
<gene>
    <name evidence="2" type="ORF">ATO11_05540</name>
</gene>
<protein>
    <submittedName>
        <fullName evidence="2">Uncharacterized protein</fullName>
    </submittedName>
</protein>
<feature type="transmembrane region" description="Helical" evidence="1">
    <location>
        <begin position="127"/>
        <end position="151"/>
    </location>
</feature>
<organism evidence="2 3">
    <name type="scientific">Pseudaestuariivita atlantica</name>
    <dbReference type="NCBI Taxonomy" id="1317121"/>
    <lineage>
        <taxon>Bacteria</taxon>
        <taxon>Pseudomonadati</taxon>
        <taxon>Pseudomonadota</taxon>
        <taxon>Alphaproteobacteria</taxon>
        <taxon>Rhodobacterales</taxon>
        <taxon>Paracoccaceae</taxon>
        <taxon>Pseudaestuariivita</taxon>
    </lineage>
</organism>
<dbReference type="Proteomes" id="UP000036938">
    <property type="component" value="Unassembled WGS sequence"/>
</dbReference>
<dbReference type="OrthoDB" id="7868795at2"/>
<feature type="transmembrane region" description="Helical" evidence="1">
    <location>
        <begin position="54"/>
        <end position="73"/>
    </location>
</feature>
<comment type="caution">
    <text evidence="2">The sequence shown here is derived from an EMBL/GenBank/DDBJ whole genome shotgun (WGS) entry which is preliminary data.</text>
</comment>
<evidence type="ECO:0000256" key="1">
    <source>
        <dbReference type="SAM" id="Phobius"/>
    </source>
</evidence>
<sequence length="217" mass="22772">MMADLLVDALRSVHLIGLALGFGLAMFADATAFRTILRPITAADLERLHNLHTAILIGLGVLWASGLGLLYARTGFDLSAFAPKLFVKLGVVILLTLNALTIGSVAMPMFVRGVGRTFGELPSRARLTLGGVAGLSAACWISGLALGVFSFMRTLDLGAALSITGAIYALCVAGGLAAACLAPFVRHGLLPKLAQPAPEPRAPRMRNGFDRDAFLYP</sequence>
<accession>A0A0L1JSV9</accession>
<keyword evidence="3" id="KW-1185">Reference proteome</keyword>
<dbReference type="STRING" id="1317121.ATO11_05540"/>
<evidence type="ECO:0000313" key="3">
    <source>
        <dbReference type="Proteomes" id="UP000036938"/>
    </source>
</evidence>
<proteinExistence type="predicted"/>
<feature type="transmembrane region" description="Helical" evidence="1">
    <location>
        <begin position="12"/>
        <end position="33"/>
    </location>
</feature>
<dbReference type="AlphaFoldDB" id="A0A0L1JSV9"/>
<keyword evidence="1" id="KW-1133">Transmembrane helix</keyword>
<dbReference type="RefSeq" id="WP_050529834.1">
    <property type="nucleotide sequence ID" value="NZ_AQQZ01000002.1"/>
</dbReference>